<dbReference type="Proteomes" id="UP000566995">
    <property type="component" value="Unassembled WGS sequence"/>
</dbReference>
<comment type="caution">
    <text evidence="1">The sequence shown here is derived from an EMBL/GenBank/DDBJ whole genome shotgun (WGS) entry which is preliminary data.</text>
</comment>
<reference evidence="1 2" key="1">
    <citation type="submission" date="2020-08" db="EMBL/GenBank/DDBJ databases">
        <title>Functional genomics of gut bacteria from endangered species of beetles.</title>
        <authorList>
            <person name="Carlos-Shanley C."/>
        </authorList>
    </citation>
    <scope>NUCLEOTIDE SEQUENCE [LARGE SCALE GENOMIC DNA]</scope>
    <source>
        <strain evidence="1 2">S00179</strain>
    </source>
</reference>
<dbReference type="EMBL" id="JACHLI010000032">
    <property type="protein sequence ID" value="MBB4866859.1"/>
    <property type="molecule type" value="Genomic_DNA"/>
</dbReference>
<evidence type="ECO:0000313" key="1">
    <source>
        <dbReference type="EMBL" id="MBB4866859.1"/>
    </source>
</evidence>
<name>A0A7W7KQT1_PSENT</name>
<dbReference type="AlphaFoldDB" id="A0A7W7KQT1"/>
<sequence length="158" mass="17414">MNTHEIETPSGLRFHPEPDATVPFLRQPEAVIASAGPQPGSSLYLSLHRSAMERLIKHRKAKLTPDQLAAGVEHVKELTGIVMKPRQLADILDISPSAKMHLAAFGEFGRQFNDALGSYFLGCAWPTEKEVAAGIDLRSFLSILRRQAEAMGYKLHKA</sequence>
<proteinExistence type="predicted"/>
<accession>A0A7W7KQT1</accession>
<organism evidence="1 2">
    <name type="scientific">Pseudomonas nitroreducens</name>
    <dbReference type="NCBI Taxonomy" id="46680"/>
    <lineage>
        <taxon>Bacteria</taxon>
        <taxon>Pseudomonadati</taxon>
        <taxon>Pseudomonadota</taxon>
        <taxon>Gammaproteobacteria</taxon>
        <taxon>Pseudomonadales</taxon>
        <taxon>Pseudomonadaceae</taxon>
        <taxon>Pseudomonas</taxon>
    </lineage>
</organism>
<dbReference type="RefSeq" id="WP_184595780.1">
    <property type="nucleotide sequence ID" value="NZ_JACHLI010000032.1"/>
</dbReference>
<evidence type="ECO:0000313" key="2">
    <source>
        <dbReference type="Proteomes" id="UP000566995"/>
    </source>
</evidence>
<gene>
    <name evidence="1" type="ORF">HNP46_005766</name>
</gene>
<protein>
    <submittedName>
        <fullName evidence="1">Uncharacterized protein</fullName>
    </submittedName>
</protein>